<dbReference type="InterPro" id="IPR050777">
    <property type="entry name" value="SET2_Histone-Lys_MeTrsfase"/>
</dbReference>
<feature type="compositionally biased region" description="Basic and acidic residues" evidence="13">
    <location>
        <begin position="1167"/>
        <end position="1189"/>
    </location>
</feature>
<dbReference type="InterPro" id="IPR000313">
    <property type="entry name" value="PWWP_dom"/>
</dbReference>
<feature type="compositionally biased region" description="Basic and acidic residues" evidence="13">
    <location>
        <begin position="960"/>
        <end position="971"/>
    </location>
</feature>
<dbReference type="GO" id="GO:0005634">
    <property type="term" value="C:nucleus"/>
    <property type="evidence" value="ECO:0007669"/>
    <property type="project" value="UniProtKB-SubCell"/>
</dbReference>
<dbReference type="SMART" id="SM00570">
    <property type="entry name" value="AWS"/>
    <property type="match status" value="1"/>
</dbReference>
<evidence type="ECO:0000256" key="9">
    <source>
        <dbReference type="ARBA" id="ARBA00022737"/>
    </source>
</evidence>
<evidence type="ECO:0000256" key="6">
    <source>
        <dbReference type="ARBA" id="ARBA00022679"/>
    </source>
</evidence>
<evidence type="ECO:0000256" key="5">
    <source>
        <dbReference type="ARBA" id="ARBA00022603"/>
    </source>
</evidence>
<feature type="region of interest" description="Disordered" evidence="13">
    <location>
        <begin position="418"/>
        <end position="438"/>
    </location>
</feature>
<feature type="compositionally biased region" description="Basic and acidic residues" evidence="13">
    <location>
        <begin position="2240"/>
        <end position="2252"/>
    </location>
</feature>
<dbReference type="PROSITE" id="PS50868">
    <property type="entry name" value="POST_SET"/>
    <property type="match status" value="1"/>
</dbReference>
<keyword evidence="4" id="KW-0597">Phosphoprotein</keyword>
<evidence type="ECO:0000259" key="16">
    <source>
        <dbReference type="PROSITE" id="PS50868"/>
    </source>
</evidence>
<dbReference type="Pfam" id="PF17907">
    <property type="entry name" value="AWS"/>
    <property type="match status" value="1"/>
</dbReference>
<dbReference type="Gene3D" id="2.30.30.140">
    <property type="match status" value="2"/>
</dbReference>
<dbReference type="PROSITE" id="PS51215">
    <property type="entry name" value="AWS"/>
    <property type="match status" value="1"/>
</dbReference>
<feature type="region of interest" description="Disordered" evidence="13">
    <location>
        <begin position="586"/>
        <end position="672"/>
    </location>
</feature>
<evidence type="ECO:0000256" key="7">
    <source>
        <dbReference type="ARBA" id="ARBA00022691"/>
    </source>
</evidence>
<feature type="region of interest" description="Disordered" evidence="13">
    <location>
        <begin position="497"/>
        <end position="550"/>
    </location>
</feature>
<feature type="compositionally biased region" description="Basic and acidic residues" evidence="13">
    <location>
        <begin position="2215"/>
        <end position="2227"/>
    </location>
</feature>
<feature type="compositionally biased region" description="Polar residues" evidence="13">
    <location>
        <begin position="912"/>
        <end position="926"/>
    </location>
</feature>
<keyword evidence="18" id="KW-1185">Reference proteome</keyword>
<dbReference type="Pfam" id="PF22908">
    <property type="entry name" value="PHD_NSD"/>
    <property type="match status" value="1"/>
</dbReference>
<feature type="domain" description="Post-SET" evidence="16">
    <location>
        <begin position="2158"/>
        <end position="2174"/>
    </location>
</feature>
<evidence type="ECO:0000256" key="3">
    <source>
        <dbReference type="ARBA" id="ARBA00022454"/>
    </source>
</evidence>
<feature type="compositionally biased region" description="Basic and acidic residues" evidence="13">
    <location>
        <begin position="634"/>
        <end position="648"/>
    </location>
</feature>
<feature type="compositionally biased region" description="Basic and acidic residues" evidence="13">
    <location>
        <begin position="497"/>
        <end position="513"/>
    </location>
</feature>
<feature type="region of interest" description="Disordered" evidence="13">
    <location>
        <begin position="947"/>
        <end position="992"/>
    </location>
</feature>
<dbReference type="SUPFAM" id="SSF82199">
    <property type="entry name" value="SET domain"/>
    <property type="match status" value="1"/>
</dbReference>
<feature type="compositionally biased region" description="Basic residues" evidence="13">
    <location>
        <begin position="1540"/>
        <end position="1552"/>
    </location>
</feature>
<keyword evidence="10" id="KW-0863">Zinc-finger</keyword>
<proteinExistence type="predicted"/>
<dbReference type="InterPro" id="IPR006560">
    <property type="entry name" value="AWS_dom"/>
</dbReference>
<dbReference type="Pfam" id="PF00855">
    <property type="entry name" value="PWWP"/>
    <property type="match status" value="2"/>
</dbReference>
<feature type="compositionally biased region" description="Polar residues" evidence="13">
    <location>
        <begin position="947"/>
        <end position="959"/>
    </location>
</feature>
<evidence type="ECO:0000259" key="14">
    <source>
        <dbReference type="PROSITE" id="PS50280"/>
    </source>
</evidence>
<dbReference type="InterPro" id="IPR003616">
    <property type="entry name" value="Post-SET_dom"/>
</dbReference>
<dbReference type="InterPro" id="IPR001214">
    <property type="entry name" value="SET_dom"/>
</dbReference>
<evidence type="ECO:0000256" key="10">
    <source>
        <dbReference type="ARBA" id="ARBA00022771"/>
    </source>
</evidence>
<evidence type="ECO:0000256" key="11">
    <source>
        <dbReference type="ARBA" id="ARBA00022833"/>
    </source>
</evidence>
<evidence type="ECO:0000256" key="13">
    <source>
        <dbReference type="SAM" id="MobiDB-lite"/>
    </source>
</evidence>
<evidence type="ECO:0000256" key="4">
    <source>
        <dbReference type="ARBA" id="ARBA00022553"/>
    </source>
</evidence>
<dbReference type="GeneID" id="114252962"/>
<dbReference type="PROSITE" id="PS50280">
    <property type="entry name" value="SET"/>
    <property type="match status" value="1"/>
</dbReference>
<keyword evidence="3" id="KW-0158">Chromosome</keyword>
<dbReference type="InterPro" id="IPR001965">
    <property type="entry name" value="Znf_PHD"/>
</dbReference>
<feature type="compositionally biased region" description="Polar residues" evidence="13">
    <location>
        <begin position="1190"/>
        <end position="1210"/>
    </location>
</feature>
<dbReference type="CDD" id="cd05838">
    <property type="entry name" value="PWWP_NSD_rpt2"/>
    <property type="match status" value="1"/>
</dbReference>
<reference evidence="19" key="1">
    <citation type="submission" date="2025-08" db="UniProtKB">
        <authorList>
            <consortium name="RefSeq"/>
        </authorList>
    </citation>
    <scope>IDENTIFICATION</scope>
    <source>
        <tissue evidence="19">Silk gland</tissue>
    </source>
</reference>
<feature type="compositionally biased region" description="Polar residues" evidence="13">
    <location>
        <begin position="514"/>
        <end position="530"/>
    </location>
</feature>
<keyword evidence="12" id="KW-0539">Nucleus</keyword>
<evidence type="ECO:0000256" key="8">
    <source>
        <dbReference type="ARBA" id="ARBA00022723"/>
    </source>
</evidence>
<feature type="compositionally biased region" description="Basic and acidic residues" evidence="13">
    <location>
        <begin position="531"/>
        <end position="542"/>
    </location>
</feature>
<feature type="compositionally biased region" description="Basic and acidic residues" evidence="13">
    <location>
        <begin position="886"/>
        <end position="898"/>
    </location>
</feature>
<keyword evidence="5" id="KW-0489">Methyltransferase</keyword>
<dbReference type="InterPro" id="IPR019786">
    <property type="entry name" value="Zinc_finger_PHD-type_CS"/>
</dbReference>
<evidence type="ECO:0000259" key="15">
    <source>
        <dbReference type="PROSITE" id="PS50812"/>
    </source>
</evidence>
<dbReference type="GO" id="GO:0016279">
    <property type="term" value="F:protein-lysine N-methyltransferase activity"/>
    <property type="evidence" value="ECO:0007669"/>
    <property type="project" value="UniProtKB-ARBA"/>
</dbReference>
<dbReference type="InterPro" id="IPR055198">
    <property type="entry name" value="NSD_PHD"/>
</dbReference>
<dbReference type="PROSITE" id="PS01359">
    <property type="entry name" value="ZF_PHD_1"/>
    <property type="match status" value="1"/>
</dbReference>
<feature type="domain" description="PWWP" evidence="15">
    <location>
        <begin position="255"/>
        <end position="320"/>
    </location>
</feature>
<dbReference type="SMART" id="SM00293">
    <property type="entry name" value="PWWP"/>
    <property type="match status" value="2"/>
</dbReference>
<feature type="region of interest" description="Disordered" evidence="13">
    <location>
        <begin position="886"/>
        <end position="926"/>
    </location>
</feature>
<dbReference type="FunFam" id="2.30.30.140:FF:000099">
    <property type="entry name" value="Histone-lysine N-methyltransferase"/>
    <property type="match status" value="1"/>
</dbReference>
<feature type="compositionally biased region" description="Basic and acidic residues" evidence="13">
    <location>
        <begin position="426"/>
        <end position="438"/>
    </location>
</feature>
<sequence>MEDSEDNIMTTEDVKNVDNPTTVRVKPKKRSIVERELETNLTARITSPLTNRDRTSTSRYGRARRLKIETEVSDLKKVIPDVLKSNQNEKSPVKAQSPVYKMHASNSPMKMESPKRQIEAFVAQGQNSQQENISVNCFDSDDISPENRLPKIFVRKDIMKSKDTKLGKNVFSPKKSQKINSHLNNLLERTSANFNMNKSKDYIENLSVVKTLDFDSKKKKKENKESKSNINTVKENKTAPKNEVFDLEAQCLYQVGDLAWARMGTYPFWPSIITRDPLSGLFVKKKLFGRVERNIIHVTFFGDNGRRSWIVENMLRRFMGLAEFQMTKEQFTSEDKKKDPKLYSSFSISEKKQPLWMTSVEEAEMLLREPKRLRIDLLNEMLVRSRTSKHLPKGHKSGKISRADSDVSLSESLYDTLFSEDDGKPDEDGNNSRKKSLDVSEVVTACLDNMAAKTGITKIQKQSHMDRWLQKAKSKTPEKTQVKALVSVNLVENKMKNDCSSKKNKQHIADETVSKSYSLRKSNESQNFSESHSEHDYSKFVSDDESPEEGIGKSEKFEYISLDESGSGIGFIAKVESLADENIDENYCENSNGSSENAKSVLDTVPKSNGIENDKPISESKPVSYDSSVQLDSCNEKSDSEKLNDSSKKSKLYISNGGSSEENNAHNHKSMNTDSKEYCVKNISVVNDNESVTNNNIDKSTIYSVREEEEGRSDCLKNCVDSTNADNEDVYSDEVSSVESLVWSPLTVAGNSDTEKDMLEDDIFTKDFEDNQELNYKRDVKETDLEKSDIKSIAEQSKHFVVSMNMDKTMNTEDKISDDSNNLHAQATIKNIISEVDQRTEAVNHETEENHVNEKTMQNENATPNLITSSGGIVTEISITKDSDLDSIKNSESEDEHHVKVRGVVKKSSSSPNASTNKNPLNKVSSTKVTTFESSINSNCLNSENKNIQSINSVTSTTKKMPEENKRKGDESQQLTNGHIDSPEVDETKSGRNKENCACKDVEIPGFDVEGESIDSEDSEIVVNKIKSKLPPKQKKTTLKDPEFLKYLEMKQDAVMDEHPELNEMQIVEYLHNTWLYEKNNETKKANDLDHPNFVKGLEEGIRKKVNRANRVSKDSNKNRSRNVEYVAAGEDIALIYSDERSRSPIISMDKQEEMLRTRQKTNADSTKSDSKKEVASKISEEKTSDQLTEKVQSSTETKQNSKEIQSSLSRLRLKINGSSPMKSPRRVDSQTGDENVDKNSPLHKMKEELELETTSIDSESSDAPLIYRKLRQRNAKESKSPDLKKAADNYETISIESGDSDVALVKRKQKIKNDKNDKNSDDPEFLKYLELRQDALIDENPQLTEEEIKNYLYKTWIYEENSKHELKKSDDIEQSVLIKGLNDDVVRPKKIKKQIKVNKHHITDYFEVREKSKRKSIKPYYNEEYSDDSTESFETNFNNNVDKNDNSRSDSSPIKSLKYDSKTKTEYDGSEDEFTKYQSYFDDLLRPKPNVFKGMIREKVCDICENAGRLVKCRGCNAMFHVDCTKKQAENIEMTGPTRGRKKKKKVGRKPKNSDDFENISDDKINDISEENVSMEEIEMEPLVVDAELFEREMKVKMKELLDSNEEIQYDCYSNEESILWANSIAGRCEIVDVQLKRRDSTKEPDYSDFKCNNCQKYDTPICFVCKLAVTKNGSSLRQRCHVGHCHKYYHLECLEHWPQTQLSSGEPSMKNKRVNEHFETLTCPRHVCHTCVSDDPRGCKTRFSGDKLARCVRCPATYHSFTKCIPAGSQILNASHIICPRHYEHRPGKVSCHVNTGWCFICALGGSLICCEYCPTSFHAECLNIDPPEGGYMCEDCETGRLPLYGEMVWVKLGHYRWWPGIILHPSEIPENIMAVKHSHGEFVVRFFGQYDHYWVNRGRVFPFQEGDSGRVSSQKSKIDAAFTTAMEHAQRACEILKSAQQNDEESSDIASSLLPPHYVKLKVNKPCGSLCGWKLDDPELSLTQCECDPTNEDPCGPYSQCLNRMLLTECGPTCRTGERCNNRAFEKRQYPKLVPYRTPQRGWGLKTLEDIKAGQFVIEYVGELIDEEEFRRRMRRKHEIRDENFYFLTLDKERMIDAGPKGNLARFMNHCCEPNCETQKWTVLGDIRVGLFAINDIPAHSEVTFNYNLESAGIEKKRCMCGAKRCSGYIGAKPKQDESLLKKPKRPYKKRKIEEPPSTKVKPKRPLGRPPKPKELTEIEKDLLIIKNATNDISSDDSNKHSSEGDRPKALKRRRVSFNNEDSVSVDGETQSKKSKND</sequence>
<keyword evidence="8" id="KW-0479">Metal-binding</keyword>
<feature type="region of interest" description="Disordered" evidence="13">
    <location>
        <begin position="1146"/>
        <end position="1246"/>
    </location>
</feature>
<dbReference type="SMART" id="SM00249">
    <property type="entry name" value="PHD"/>
    <property type="match status" value="3"/>
</dbReference>
<feature type="region of interest" description="Disordered" evidence="13">
    <location>
        <begin position="2179"/>
        <end position="2281"/>
    </location>
</feature>
<evidence type="ECO:0000313" key="19">
    <source>
        <dbReference type="RefSeq" id="XP_028043464.1"/>
    </source>
</evidence>
<feature type="domain" description="SET" evidence="14">
    <location>
        <begin position="2034"/>
        <end position="2151"/>
    </location>
</feature>
<evidence type="ECO:0000256" key="2">
    <source>
        <dbReference type="ARBA" id="ARBA00004286"/>
    </source>
</evidence>
<dbReference type="InterPro" id="IPR055197">
    <property type="entry name" value="PHDvar_NSD"/>
</dbReference>
<dbReference type="Proteomes" id="UP000504629">
    <property type="component" value="Unplaced"/>
</dbReference>
<dbReference type="RefSeq" id="XP_028043464.1">
    <property type="nucleotide sequence ID" value="XM_028187663.1"/>
</dbReference>
<dbReference type="KEGG" id="bman:114252962"/>
<dbReference type="CDD" id="cd15565">
    <property type="entry name" value="PHD2_NSD"/>
    <property type="match status" value="1"/>
</dbReference>
<dbReference type="CDD" id="cd20144">
    <property type="entry name" value="PWWP_NSD_rpt1"/>
    <property type="match status" value="1"/>
</dbReference>
<feature type="domain" description="AWS" evidence="17">
    <location>
        <begin position="1983"/>
        <end position="2032"/>
    </location>
</feature>
<dbReference type="InterPro" id="IPR013083">
    <property type="entry name" value="Znf_RING/FYVE/PHD"/>
</dbReference>
<keyword evidence="7" id="KW-0949">S-adenosyl-L-methionine</keyword>
<dbReference type="InterPro" id="IPR011011">
    <property type="entry name" value="Znf_FYVE_PHD"/>
</dbReference>
<dbReference type="Gene3D" id="2.170.270.10">
    <property type="entry name" value="SET domain"/>
    <property type="match status" value="1"/>
</dbReference>
<feature type="region of interest" description="Disordered" evidence="13">
    <location>
        <begin position="1536"/>
        <end position="1562"/>
    </location>
</feature>
<evidence type="ECO:0000259" key="17">
    <source>
        <dbReference type="PROSITE" id="PS51215"/>
    </source>
</evidence>
<dbReference type="SUPFAM" id="SSF57903">
    <property type="entry name" value="FYVE/PHD zinc finger"/>
    <property type="match status" value="2"/>
</dbReference>
<dbReference type="CDD" id="cd15567">
    <property type="entry name" value="PHD4_NSD"/>
    <property type="match status" value="1"/>
</dbReference>
<dbReference type="PROSITE" id="PS50812">
    <property type="entry name" value="PWWP"/>
    <property type="match status" value="2"/>
</dbReference>
<dbReference type="SUPFAM" id="SSF63748">
    <property type="entry name" value="Tudor/PWWP/MBT"/>
    <property type="match status" value="2"/>
</dbReference>
<organism evidence="18 19">
    <name type="scientific">Bombyx mandarina</name>
    <name type="common">Wild silk moth</name>
    <name type="synonym">Wild silkworm</name>
    <dbReference type="NCBI Taxonomy" id="7092"/>
    <lineage>
        <taxon>Eukaryota</taxon>
        <taxon>Metazoa</taxon>
        <taxon>Ecdysozoa</taxon>
        <taxon>Arthropoda</taxon>
        <taxon>Hexapoda</taxon>
        <taxon>Insecta</taxon>
        <taxon>Pterygota</taxon>
        <taxon>Neoptera</taxon>
        <taxon>Endopterygota</taxon>
        <taxon>Lepidoptera</taxon>
        <taxon>Glossata</taxon>
        <taxon>Ditrysia</taxon>
        <taxon>Bombycoidea</taxon>
        <taxon>Bombycidae</taxon>
        <taxon>Bombycinae</taxon>
        <taxon>Bombyx</taxon>
    </lineage>
</organism>
<name>A0A6J2KTF1_BOMMA</name>
<evidence type="ECO:0000313" key="18">
    <source>
        <dbReference type="Proteomes" id="UP000504629"/>
    </source>
</evidence>
<gene>
    <name evidence="19" type="primary">LOC114252962</name>
</gene>
<dbReference type="InterPro" id="IPR046341">
    <property type="entry name" value="SET_dom_sf"/>
</dbReference>
<dbReference type="OrthoDB" id="422362at2759"/>
<feature type="compositionally biased region" description="Basic residues" evidence="13">
    <location>
        <begin position="2185"/>
        <end position="2194"/>
    </location>
</feature>
<comment type="subcellular location">
    <subcellularLocation>
        <location evidence="2">Chromosome</location>
    </subcellularLocation>
    <subcellularLocation>
        <location evidence="1">Nucleus</location>
    </subcellularLocation>
</comment>
<keyword evidence="11" id="KW-0862">Zinc</keyword>
<dbReference type="GO" id="GO:0032259">
    <property type="term" value="P:methylation"/>
    <property type="evidence" value="ECO:0007669"/>
    <property type="project" value="UniProtKB-KW"/>
</dbReference>
<evidence type="ECO:0000256" key="12">
    <source>
        <dbReference type="ARBA" id="ARBA00023242"/>
    </source>
</evidence>
<dbReference type="PANTHER" id="PTHR22884">
    <property type="entry name" value="SET DOMAIN PROTEINS"/>
    <property type="match status" value="1"/>
</dbReference>
<dbReference type="GO" id="GO:0005694">
    <property type="term" value="C:chromosome"/>
    <property type="evidence" value="ECO:0007669"/>
    <property type="project" value="UniProtKB-SubCell"/>
</dbReference>
<dbReference type="Pfam" id="PF23004">
    <property type="entry name" value="PHDvar_NSD"/>
    <property type="match status" value="1"/>
</dbReference>
<feature type="domain" description="PWWP" evidence="15">
    <location>
        <begin position="1847"/>
        <end position="1909"/>
    </location>
</feature>
<feature type="compositionally biased region" description="Polar residues" evidence="13">
    <location>
        <begin position="588"/>
        <end position="598"/>
    </location>
</feature>
<keyword evidence="9" id="KW-0677">Repeat</keyword>
<protein>
    <submittedName>
        <fullName evidence="19">Histone-lysine N-methyltransferase, H3 lysine-36 and H4 lysine-20 specific-like</fullName>
    </submittedName>
</protein>
<dbReference type="GO" id="GO:0008270">
    <property type="term" value="F:zinc ion binding"/>
    <property type="evidence" value="ECO:0007669"/>
    <property type="project" value="UniProtKB-KW"/>
</dbReference>
<evidence type="ECO:0000256" key="1">
    <source>
        <dbReference type="ARBA" id="ARBA00004123"/>
    </source>
</evidence>
<dbReference type="CDD" id="cd15566">
    <property type="entry name" value="PHD3_NSD"/>
    <property type="match status" value="1"/>
</dbReference>
<dbReference type="GO" id="GO:0140938">
    <property type="term" value="F:histone H3 methyltransferase activity"/>
    <property type="evidence" value="ECO:0007669"/>
    <property type="project" value="UniProtKB-ARBA"/>
</dbReference>
<accession>A0A6J2KTF1</accession>
<keyword evidence="6" id="KW-0808">Transferase</keyword>
<dbReference type="Pfam" id="PF00856">
    <property type="entry name" value="SET"/>
    <property type="match status" value="1"/>
</dbReference>
<dbReference type="SMART" id="SM00317">
    <property type="entry name" value="SET"/>
    <property type="match status" value="1"/>
</dbReference>
<dbReference type="Gene3D" id="3.30.40.10">
    <property type="entry name" value="Zinc/RING finger domain, C3HC4 (zinc finger)"/>
    <property type="match status" value="2"/>
</dbReference>